<dbReference type="InterPro" id="IPR002018">
    <property type="entry name" value="CarbesteraseB"/>
</dbReference>
<dbReference type="EC" id="3.1.1.-" evidence="4"/>
<evidence type="ECO:0000313" key="6">
    <source>
        <dbReference type="Proteomes" id="UP000095283"/>
    </source>
</evidence>
<dbReference type="WBParaSite" id="Hba_20143">
    <property type="protein sequence ID" value="Hba_20143"/>
    <property type="gene ID" value="Hba_20143"/>
</dbReference>
<keyword evidence="6" id="KW-1185">Reference proteome</keyword>
<protein>
    <recommendedName>
        <fullName evidence="4">Carboxylic ester hydrolase</fullName>
        <ecNumber evidence="4">3.1.1.-</ecNumber>
    </recommendedName>
</protein>
<dbReference type="SUPFAM" id="SSF53474">
    <property type="entry name" value="alpha/beta-Hydrolases"/>
    <property type="match status" value="1"/>
</dbReference>
<organism evidence="6 7">
    <name type="scientific">Heterorhabditis bacteriophora</name>
    <name type="common">Entomopathogenic nematode worm</name>
    <dbReference type="NCBI Taxonomy" id="37862"/>
    <lineage>
        <taxon>Eukaryota</taxon>
        <taxon>Metazoa</taxon>
        <taxon>Ecdysozoa</taxon>
        <taxon>Nematoda</taxon>
        <taxon>Chromadorea</taxon>
        <taxon>Rhabditida</taxon>
        <taxon>Rhabditina</taxon>
        <taxon>Rhabditomorpha</taxon>
        <taxon>Strongyloidea</taxon>
        <taxon>Heterorhabditidae</taxon>
        <taxon>Heterorhabditis</taxon>
    </lineage>
</organism>
<proteinExistence type="inferred from homology"/>
<evidence type="ECO:0000256" key="2">
    <source>
        <dbReference type="ARBA" id="ARBA00022487"/>
    </source>
</evidence>
<evidence type="ECO:0000256" key="1">
    <source>
        <dbReference type="ARBA" id="ARBA00005964"/>
    </source>
</evidence>
<evidence type="ECO:0000256" key="4">
    <source>
        <dbReference type="RuleBase" id="RU361235"/>
    </source>
</evidence>
<evidence type="ECO:0000256" key="3">
    <source>
        <dbReference type="ARBA" id="ARBA00022801"/>
    </source>
</evidence>
<feature type="domain" description="Carboxylesterase type B" evidence="5">
    <location>
        <begin position="11"/>
        <end position="489"/>
    </location>
</feature>
<sequence length="505" mass="57861">MGVRWSTPVFSPVVETASGPVRGREYSLNDGRTVDLFLGIPYAEAPTGEKRFKKPEPVSVWSEVLDCIQFGPRCPQIDEYFAQYLNIVGKDEENCLTLNVFAPRWKCDEWVSEITSYLSYLNVRHLKVFRNLCSKDVVVVSINYRLGAFGFFTTGDDNCKGNMGLWDQTMALQWVNKNIRRFGGNPENVTLFGQSAGGASVDLLSLSPHSRDLFHRVIPMAGCGENDFAVRWKGNESDTEDLLRWMISQSSSSLEVGISPKKGFKHSQSGNLYFVPNYDGDFFPRPISELRKEAPHKSVMTGTTQWEGLFFGVYISVEISLSSYSYNMNMPHAFFVLVALAGYHKSTDGMKKFCKKIFKECDYGSEAEAVQRDIYEYYMKDVDPKDREKFLERFIYLLGDYAINVGIFNYVNTMAKYGHEVYFYSFEYCNPDGFGLVRFLLPFRGATHCTEIRYVLGKGIISKFHPNQDDHRMIKIMTTYFTNFAKYGAEFWIDVAKRNKTKARL</sequence>
<dbReference type="PANTHER" id="PTHR45029:SF6">
    <property type="entry name" value="CARBOXYLIC ESTER HYDROLASE"/>
    <property type="match status" value="1"/>
</dbReference>
<dbReference type="InterPro" id="IPR043187">
    <property type="entry name" value="CM06B1-like"/>
</dbReference>
<evidence type="ECO:0000259" key="5">
    <source>
        <dbReference type="Pfam" id="PF00135"/>
    </source>
</evidence>
<accession>A0A1I7XQY1</accession>
<dbReference type="GO" id="GO:0052689">
    <property type="term" value="F:carboxylic ester hydrolase activity"/>
    <property type="evidence" value="ECO:0007669"/>
    <property type="project" value="UniProtKB-KW"/>
</dbReference>
<dbReference type="Pfam" id="PF00135">
    <property type="entry name" value="COesterase"/>
    <property type="match status" value="1"/>
</dbReference>
<reference evidence="7" key="1">
    <citation type="submission" date="2016-11" db="UniProtKB">
        <authorList>
            <consortium name="WormBaseParasite"/>
        </authorList>
    </citation>
    <scope>IDENTIFICATION</scope>
</reference>
<dbReference type="InterPro" id="IPR019826">
    <property type="entry name" value="Carboxylesterase_B_AS"/>
</dbReference>
<evidence type="ECO:0000313" key="7">
    <source>
        <dbReference type="WBParaSite" id="Hba_20143"/>
    </source>
</evidence>
<keyword evidence="3 4" id="KW-0378">Hydrolase</keyword>
<dbReference type="AlphaFoldDB" id="A0A1I7XQY1"/>
<name>A0A1I7XQY1_HETBA</name>
<dbReference type="PROSITE" id="PS00122">
    <property type="entry name" value="CARBOXYLESTERASE_B_1"/>
    <property type="match status" value="1"/>
</dbReference>
<dbReference type="Proteomes" id="UP000095283">
    <property type="component" value="Unplaced"/>
</dbReference>
<dbReference type="Gene3D" id="3.40.50.1820">
    <property type="entry name" value="alpha/beta hydrolase"/>
    <property type="match status" value="1"/>
</dbReference>
<dbReference type="PANTHER" id="PTHR45029">
    <property type="entry name" value="CARBOXYLIC ESTER HYDROLASE-RELATED"/>
    <property type="match status" value="1"/>
</dbReference>
<dbReference type="InterPro" id="IPR029058">
    <property type="entry name" value="AB_hydrolase_fold"/>
</dbReference>
<keyword evidence="2" id="KW-0719">Serine esterase</keyword>
<comment type="similarity">
    <text evidence="1 4">Belongs to the type-B carboxylesterase/lipase family.</text>
</comment>